<name>C6PUE0_9CLOT</name>
<accession>C6PUE0</accession>
<organism evidence="2 3">
    <name type="scientific">Clostridium carboxidivorans P7</name>
    <dbReference type="NCBI Taxonomy" id="536227"/>
    <lineage>
        <taxon>Bacteria</taxon>
        <taxon>Bacillati</taxon>
        <taxon>Bacillota</taxon>
        <taxon>Clostridia</taxon>
        <taxon>Eubacteriales</taxon>
        <taxon>Clostridiaceae</taxon>
        <taxon>Clostridium</taxon>
    </lineage>
</organism>
<gene>
    <name evidence="2" type="ORF">CcarbDRAFT_2407</name>
</gene>
<keyword evidence="1" id="KW-0812">Transmembrane</keyword>
<evidence type="ECO:0000313" key="2">
    <source>
        <dbReference type="EMBL" id="EET87138.1"/>
    </source>
</evidence>
<dbReference type="AlphaFoldDB" id="C6PUE0"/>
<reference evidence="2 3" key="1">
    <citation type="submission" date="2009-06" db="EMBL/GenBank/DDBJ databases">
        <title>The draft genome of Clostridium carboxidivorans P7.</title>
        <authorList>
            <consortium name="US DOE Joint Genome Institute (JGI-PGF)"/>
            <person name="Lucas S."/>
            <person name="Copeland A."/>
            <person name="Lapidus A."/>
            <person name="Glavina del Rio T."/>
            <person name="Tice H."/>
            <person name="Bruce D."/>
            <person name="Goodwin L."/>
            <person name="Pitluck S."/>
            <person name="Larimer F."/>
            <person name="Land M.L."/>
            <person name="Hauser L."/>
            <person name="Hemme C.L."/>
        </authorList>
    </citation>
    <scope>NUCLEOTIDE SEQUENCE [LARGE SCALE GENOMIC DNA]</scope>
    <source>
        <strain evidence="2 3">P7</strain>
    </source>
</reference>
<feature type="transmembrane region" description="Helical" evidence="1">
    <location>
        <begin position="41"/>
        <end position="68"/>
    </location>
</feature>
<keyword evidence="1" id="KW-0472">Membrane</keyword>
<comment type="caution">
    <text evidence="2">The sequence shown here is derived from an EMBL/GenBank/DDBJ whole genome shotgun (WGS) entry which is preliminary data.</text>
</comment>
<evidence type="ECO:0000256" key="1">
    <source>
        <dbReference type="SAM" id="Phobius"/>
    </source>
</evidence>
<keyword evidence="3" id="KW-1185">Reference proteome</keyword>
<proteinExistence type="predicted"/>
<sequence length="74" mass="8750">MKNLDDDNFILGISYILPSISELFGNEVRFMLTDREKIIKLLNLVLIVIKVIMVKVIIYLMIFQLIYACSRERR</sequence>
<protein>
    <submittedName>
        <fullName evidence="2">Uncharacterized protein</fullName>
    </submittedName>
</protein>
<dbReference type="RefSeq" id="WP_007061292.1">
    <property type="nucleotide sequence ID" value="NZ_ACVI01000036.1"/>
</dbReference>
<dbReference type="Proteomes" id="UP000004198">
    <property type="component" value="Unassembled WGS sequence"/>
</dbReference>
<keyword evidence="1" id="KW-1133">Transmembrane helix</keyword>
<evidence type="ECO:0000313" key="3">
    <source>
        <dbReference type="Proteomes" id="UP000004198"/>
    </source>
</evidence>
<dbReference type="EMBL" id="ACVI01000036">
    <property type="protein sequence ID" value="EET87138.1"/>
    <property type="molecule type" value="Genomic_DNA"/>
</dbReference>